<protein>
    <submittedName>
        <fullName evidence="1">Uncharacterized protein</fullName>
    </submittedName>
</protein>
<evidence type="ECO:0000313" key="1">
    <source>
        <dbReference type="EMBL" id="KAK1141201.1"/>
    </source>
</evidence>
<proteinExistence type="predicted"/>
<dbReference type="Proteomes" id="UP001177260">
    <property type="component" value="Unassembled WGS sequence"/>
</dbReference>
<organism evidence="1 2">
    <name type="scientific">Aspergillus melleus</name>
    <dbReference type="NCBI Taxonomy" id="138277"/>
    <lineage>
        <taxon>Eukaryota</taxon>
        <taxon>Fungi</taxon>
        <taxon>Dikarya</taxon>
        <taxon>Ascomycota</taxon>
        <taxon>Pezizomycotina</taxon>
        <taxon>Eurotiomycetes</taxon>
        <taxon>Eurotiomycetidae</taxon>
        <taxon>Eurotiales</taxon>
        <taxon>Aspergillaceae</taxon>
        <taxon>Aspergillus</taxon>
        <taxon>Aspergillus subgen. Circumdati</taxon>
    </lineage>
</organism>
<sequence>MRRTAFQQQQARHFHPTGSRPFIAEALSVSSGFIYAIHSVTGLHWAVSLPLTALVVRTTVAMPLQIYTKIQARRERDTIPLLHAWREYYQKDLRKRKSSNQLALPGGARTKVLKAMAAKQRALHKRWNVARFWKPLNFLQIPIWLSIMESIRAMSGSTSGLVPYLLTFLESPEASAALKGAVEPSLATEGALWFPDLMAGDPTGILPAVMTASIILNIRTGWKAPALSELSDLPRLELAKKLSVKGLRAFIQILALNVGLSSYYHQLPTALMLYWITSTNTATLQTYLLDKYMIFNQPLKPWRQMHIAYTLPDEKSPEKTK</sequence>
<keyword evidence="2" id="KW-1185">Reference proteome</keyword>
<dbReference type="EMBL" id="JAOPJF010000067">
    <property type="protein sequence ID" value="KAK1141201.1"/>
    <property type="molecule type" value="Genomic_DNA"/>
</dbReference>
<reference evidence="1 2" key="1">
    <citation type="journal article" date="2023" name="ACS Omega">
        <title>Identification of the Neoaspergillic Acid Biosynthesis Gene Cluster by Establishing an In Vitro CRISPR-Ribonucleoprotein Genetic System in Aspergillus melleus.</title>
        <authorList>
            <person name="Yuan B."/>
            <person name="Grau M.F."/>
            <person name="Murata R.M."/>
            <person name="Torok T."/>
            <person name="Venkateswaran K."/>
            <person name="Stajich J.E."/>
            <person name="Wang C.C.C."/>
        </authorList>
    </citation>
    <scope>NUCLEOTIDE SEQUENCE [LARGE SCALE GENOMIC DNA]</scope>
    <source>
        <strain evidence="1 2">IMV 1140</strain>
    </source>
</reference>
<gene>
    <name evidence="1" type="ORF">N8T08_009240</name>
</gene>
<accession>A0ACC3ATM5</accession>
<evidence type="ECO:0000313" key="2">
    <source>
        <dbReference type="Proteomes" id="UP001177260"/>
    </source>
</evidence>
<name>A0ACC3ATM5_9EURO</name>
<comment type="caution">
    <text evidence="1">The sequence shown here is derived from an EMBL/GenBank/DDBJ whole genome shotgun (WGS) entry which is preliminary data.</text>
</comment>